<evidence type="ECO:0000256" key="3">
    <source>
        <dbReference type="ARBA" id="ARBA00022737"/>
    </source>
</evidence>
<keyword evidence="6" id="KW-0539">Nucleus</keyword>
<reference evidence="11" key="2">
    <citation type="submission" date="2013-12" db="EMBL/GenBank/DDBJ databases">
        <title>Evolution of pathogenesis and genome organization in the Tremellales.</title>
        <authorList>
            <person name="Cuomo C."/>
            <person name="Litvintseva A."/>
            <person name="Heitman J."/>
            <person name="Chen Y."/>
            <person name="Sun S."/>
            <person name="Springer D."/>
            <person name="Dromer F."/>
            <person name="Young S."/>
            <person name="Zeng Q."/>
            <person name="Chapman S."/>
            <person name="Gujja S."/>
            <person name="Saif S."/>
            <person name="Birren B."/>
        </authorList>
    </citation>
    <scope>NUCLEOTIDE SEQUENCE [LARGE SCALE GENOMIC DNA]</scope>
    <source>
        <strain evidence="11">CBS 10435</strain>
    </source>
</reference>
<keyword evidence="2" id="KW-0479">Metal-binding</keyword>
<evidence type="ECO:0000256" key="8">
    <source>
        <dbReference type="SAM" id="MobiDB-lite"/>
    </source>
</evidence>
<dbReference type="InterPro" id="IPR013087">
    <property type="entry name" value="Znf_C2H2_type"/>
</dbReference>
<evidence type="ECO:0000256" key="7">
    <source>
        <dbReference type="PROSITE-ProRule" id="PRU00042"/>
    </source>
</evidence>
<feature type="region of interest" description="Disordered" evidence="8">
    <location>
        <begin position="83"/>
        <end position="113"/>
    </location>
</feature>
<feature type="region of interest" description="Disordered" evidence="8">
    <location>
        <begin position="513"/>
        <end position="563"/>
    </location>
</feature>
<dbReference type="PANTHER" id="PTHR16515:SF49">
    <property type="entry name" value="GASTRULA ZINC FINGER PROTEIN XLCGF49.1-LIKE-RELATED"/>
    <property type="match status" value="1"/>
</dbReference>
<feature type="compositionally biased region" description="Low complexity" evidence="8">
    <location>
        <begin position="17"/>
        <end position="31"/>
    </location>
</feature>
<dbReference type="GO" id="GO:0010468">
    <property type="term" value="P:regulation of gene expression"/>
    <property type="evidence" value="ECO:0007669"/>
    <property type="project" value="TreeGrafter"/>
</dbReference>
<keyword evidence="4 7" id="KW-0863">Zinc-finger</keyword>
<feature type="region of interest" description="Disordered" evidence="8">
    <location>
        <begin position="268"/>
        <end position="326"/>
    </location>
</feature>
<evidence type="ECO:0000256" key="5">
    <source>
        <dbReference type="ARBA" id="ARBA00022833"/>
    </source>
</evidence>
<evidence type="ECO:0000313" key="11">
    <source>
        <dbReference type="Proteomes" id="UP000092583"/>
    </source>
</evidence>
<protein>
    <recommendedName>
        <fullName evidence="9">C2H2-type domain-containing protein</fullName>
    </recommendedName>
</protein>
<keyword evidence="3" id="KW-0677">Repeat</keyword>
<evidence type="ECO:0000259" key="9">
    <source>
        <dbReference type="PROSITE" id="PS50157"/>
    </source>
</evidence>
<feature type="compositionally biased region" description="Polar residues" evidence="8">
    <location>
        <begin position="649"/>
        <end position="662"/>
    </location>
</feature>
<dbReference type="EMBL" id="KI669459">
    <property type="protein sequence ID" value="OCF62104.1"/>
    <property type="molecule type" value="Genomic_DNA"/>
</dbReference>
<dbReference type="PROSITE" id="PS00028">
    <property type="entry name" value="ZINC_FINGER_C2H2_1"/>
    <property type="match status" value="1"/>
</dbReference>
<dbReference type="PANTHER" id="PTHR16515">
    <property type="entry name" value="PR DOMAIN ZINC FINGER PROTEIN"/>
    <property type="match status" value="1"/>
</dbReference>
<evidence type="ECO:0000313" key="10">
    <source>
        <dbReference type="EMBL" id="OCF62104.1"/>
    </source>
</evidence>
<name>A0A1B9J363_9TREE</name>
<feature type="compositionally biased region" description="Low complexity" evidence="8">
    <location>
        <begin position="314"/>
        <end position="326"/>
    </location>
</feature>
<feature type="compositionally biased region" description="Polar residues" evidence="8">
    <location>
        <begin position="32"/>
        <end position="53"/>
    </location>
</feature>
<dbReference type="GO" id="GO:0005634">
    <property type="term" value="C:nucleus"/>
    <property type="evidence" value="ECO:0007669"/>
    <property type="project" value="UniProtKB-SubCell"/>
</dbReference>
<dbReference type="Pfam" id="PF00096">
    <property type="entry name" value="zf-C2H2"/>
    <property type="match status" value="2"/>
</dbReference>
<keyword evidence="5" id="KW-0862">Zinc</keyword>
<dbReference type="Gene3D" id="3.30.160.60">
    <property type="entry name" value="Classic Zinc Finger"/>
    <property type="match status" value="2"/>
</dbReference>
<feature type="region of interest" description="Disordered" evidence="8">
    <location>
        <begin position="365"/>
        <end position="393"/>
    </location>
</feature>
<dbReference type="InterPro" id="IPR050331">
    <property type="entry name" value="Zinc_finger"/>
</dbReference>
<comment type="subcellular location">
    <subcellularLocation>
        <location evidence="1">Nucleus</location>
    </subcellularLocation>
</comment>
<dbReference type="FunFam" id="3.30.160.60:FF:000100">
    <property type="entry name" value="Zinc finger 45-like"/>
    <property type="match status" value="1"/>
</dbReference>
<evidence type="ECO:0000256" key="4">
    <source>
        <dbReference type="ARBA" id="ARBA00022771"/>
    </source>
</evidence>
<dbReference type="SMART" id="SM00355">
    <property type="entry name" value="ZnF_C2H2"/>
    <property type="match status" value="2"/>
</dbReference>
<gene>
    <name evidence="10" type="ORF">L486_01770</name>
</gene>
<feature type="compositionally biased region" description="Low complexity" evidence="8">
    <location>
        <begin position="90"/>
        <end position="113"/>
    </location>
</feature>
<evidence type="ECO:0000256" key="2">
    <source>
        <dbReference type="ARBA" id="ARBA00022723"/>
    </source>
</evidence>
<organism evidence="10 11">
    <name type="scientific">Kwoniella mangroviensis CBS 10435</name>
    <dbReference type="NCBI Taxonomy" id="1331196"/>
    <lineage>
        <taxon>Eukaryota</taxon>
        <taxon>Fungi</taxon>
        <taxon>Dikarya</taxon>
        <taxon>Basidiomycota</taxon>
        <taxon>Agaricomycotina</taxon>
        <taxon>Tremellomycetes</taxon>
        <taxon>Tremellales</taxon>
        <taxon>Cryptococcaceae</taxon>
        <taxon>Kwoniella</taxon>
    </lineage>
</organism>
<dbReference type="InterPro" id="IPR036236">
    <property type="entry name" value="Znf_C2H2_sf"/>
</dbReference>
<dbReference type="STRING" id="1331196.A0A1B9J363"/>
<dbReference type="AlphaFoldDB" id="A0A1B9J363"/>
<evidence type="ECO:0000256" key="1">
    <source>
        <dbReference type="ARBA" id="ARBA00004123"/>
    </source>
</evidence>
<feature type="compositionally biased region" description="Low complexity" evidence="8">
    <location>
        <begin position="519"/>
        <end position="528"/>
    </location>
</feature>
<dbReference type="GO" id="GO:0008270">
    <property type="term" value="F:zinc ion binding"/>
    <property type="evidence" value="ECO:0007669"/>
    <property type="project" value="UniProtKB-KW"/>
</dbReference>
<dbReference type="PROSITE" id="PS50157">
    <property type="entry name" value="ZINC_FINGER_C2H2_2"/>
    <property type="match status" value="1"/>
</dbReference>
<reference evidence="10 11" key="1">
    <citation type="submission" date="2013-07" db="EMBL/GenBank/DDBJ databases">
        <title>The Genome Sequence of Kwoniella mangroviensis CBS10435.</title>
        <authorList>
            <consortium name="The Broad Institute Genome Sequencing Platform"/>
            <person name="Cuomo C."/>
            <person name="Litvintseva A."/>
            <person name="Chen Y."/>
            <person name="Heitman J."/>
            <person name="Sun S."/>
            <person name="Springer D."/>
            <person name="Dromer F."/>
            <person name="Young S.K."/>
            <person name="Zeng Q."/>
            <person name="Gargeya S."/>
            <person name="Fitzgerald M."/>
            <person name="Abouelleil A."/>
            <person name="Alvarado L."/>
            <person name="Berlin A.M."/>
            <person name="Chapman S.B."/>
            <person name="Dewar J."/>
            <person name="Goldberg J."/>
            <person name="Griggs A."/>
            <person name="Gujja S."/>
            <person name="Hansen M."/>
            <person name="Howarth C."/>
            <person name="Imamovic A."/>
            <person name="Larimer J."/>
            <person name="McCowan C."/>
            <person name="Murphy C."/>
            <person name="Pearson M."/>
            <person name="Priest M."/>
            <person name="Roberts A."/>
            <person name="Saif S."/>
            <person name="Shea T."/>
            <person name="Sykes S."/>
            <person name="Wortman J."/>
            <person name="Nusbaum C."/>
            <person name="Birren B."/>
        </authorList>
    </citation>
    <scope>NUCLEOTIDE SEQUENCE [LARGE SCALE GENOMIC DNA]</scope>
    <source>
        <strain evidence="10 11">CBS 10435</strain>
    </source>
</reference>
<feature type="compositionally biased region" description="Polar residues" evidence="8">
    <location>
        <begin position="286"/>
        <end position="295"/>
    </location>
</feature>
<feature type="region of interest" description="Disordered" evidence="8">
    <location>
        <begin position="640"/>
        <end position="662"/>
    </location>
</feature>
<feature type="domain" description="C2H2-type" evidence="9">
    <location>
        <begin position="582"/>
        <end position="610"/>
    </location>
</feature>
<feature type="region of interest" description="Disordered" evidence="8">
    <location>
        <begin position="1"/>
        <end position="53"/>
    </location>
</feature>
<feature type="compositionally biased region" description="Low complexity" evidence="8">
    <location>
        <begin position="268"/>
        <end position="277"/>
    </location>
</feature>
<evidence type="ECO:0000256" key="6">
    <source>
        <dbReference type="ARBA" id="ARBA00023242"/>
    </source>
</evidence>
<dbReference type="OrthoDB" id="2574428at2759"/>
<keyword evidence="11" id="KW-1185">Reference proteome</keyword>
<proteinExistence type="predicted"/>
<sequence length="662" mass="72669">MSDSTSYQQFYLPPPSSSSHDPLSFSSSQQSKTNNDSQSCSHPGIGTNNGAQIPTNTINLNIEYQDSYPYPYPYQVQYPYNPTSSSFEYQQTIQPQSPPSSFDYSQQTSSSPISASFPVPSEYYQSYPNAQATILNTVPSSSPTQYLPQVGVANFPSQPVSDIGVNTFPSTSAQPLTITKEGQIMDRGYNWPTPIALEGKMQDMQLENQSGGGMWHSTETGPSVVNVANETNLFETINTSTCPSSSSSSYLSPSIPTWETDTSTYKVSTTSTTQPTTPGQAFTPRPSWQSYTSPANYGYRPHPYPPDQQHYRVSSSSPTSPSHKLPTSIPFTTSFSLPTPAPSTPAFVVRPSLEMLTTKVARPKRRLPTPPRISGWVPPEQRPLPSSDMGEEGRPRMLPVVTPEYFSSNHPHPTPNPSSSSTTMMIPSVPRSMFTKVSISECDTCLPQVQSQNQDTFAFAMSNPPDTSITNLTMPTSSHVRAIADPTSTDPLPSSQTQPTLSIAVLSKRDLLTRQPFDPSGSGSGPSRPRTEPYAVRQRGRPRSKAGTAKRPSTGGSTLGMGISRRWRIEQKLASSVGMRRFMCPDCDEPFTRRNDLERHQRSKHTGETPFICPGCEKGFSRKDKLDQHIEKVPACKAIAPPREGEQNLRISESTETEQQQG</sequence>
<accession>A0A1B9J363</accession>
<dbReference type="SUPFAM" id="SSF57667">
    <property type="entry name" value="beta-beta-alpha zinc fingers"/>
    <property type="match status" value="1"/>
</dbReference>
<dbReference type="Proteomes" id="UP000092583">
    <property type="component" value="Unassembled WGS sequence"/>
</dbReference>